<dbReference type="HOGENOM" id="CLU_115318_0_1_5"/>
<keyword evidence="6" id="KW-0732">Signal</keyword>
<evidence type="ECO:0000256" key="5">
    <source>
        <dbReference type="SAM" id="MobiDB-lite"/>
    </source>
</evidence>
<dbReference type="RefSeq" id="WP_011240348.1">
    <property type="nucleotide sequence ID" value="NC_017262.1"/>
</dbReference>
<evidence type="ECO:0000256" key="2">
    <source>
        <dbReference type="ARBA" id="ARBA00008681"/>
    </source>
</evidence>
<dbReference type="KEGG" id="zmm:Zmob_0969"/>
<comment type="similarity">
    <text evidence="2">Belongs to the rickettsiale 17 kDa surface antigen family.</text>
</comment>
<dbReference type="InterPro" id="IPR008816">
    <property type="entry name" value="Gly_zipper_2TM_dom"/>
</dbReference>
<evidence type="ECO:0000256" key="6">
    <source>
        <dbReference type="SAM" id="SignalP"/>
    </source>
</evidence>
<dbReference type="AlphaFoldDB" id="A0A0H3FYN2"/>
<dbReference type="EMBL" id="CP002850">
    <property type="protein sequence ID" value="AEH62804.1"/>
    <property type="molecule type" value="Genomic_DNA"/>
</dbReference>
<accession>A0A0H3FYN2</accession>
<organism evidence="8 9">
    <name type="scientific">Zymomonas mobilis subsp. mobilis (strain ATCC 10988 / DSM 424 / LMG 404 / NCIMB 8938 / NRRL B-806 / ZM1)</name>
    <dbReference type="NCBI Taxonomy" id="555217"/>
    <lineage>
        <taxon>Bacteria</taxon>
        <taxon>Pseudomonadati</taxon>
        <taxon>Pseudomonadota</taxon>
        <taxon>Alphaproteobacteria</taxon>
        <taxon>Sphingomonadales</taxon>
        <taxon>Zymomonadaceae</taxon>
        <taxon>Zymomonas</taxon>
    </lineage>
</organism>
<dbReference type="Proteomes" id="UP000001494">
    <property type="component" value="Chromosome"/>
</dbReference>
<feature type="chain" id="PRO_5002609573" description="17 kDa surface antigen" evidence="6">
    <location>
        <begin position="22"/>
        <end position="147"/>
    </location>
</feature>
<evidence type="ECO:0000256" key="4">
    <source>
        <dbReference type="ARBA" id="ARBA00023288"/>
    </source>
</evidence>
<dbReference type="GO" id="GO:0009279">
    <property type="term" value="C:cell outer membrane"/>
    <property type="evidence" value="ECO:0007669"/>
    <property type="project" value="UniProtKB-SubCell"/>
</dbReference>
<evidence type="ECO:0000256" key="1">
    <source>
        <dbReference type="ARBA" id="ARBA00004459"/>
    </source>
</evidence>
<proteinExistence type="inferred from homology"/>
<feature type="region of interest" description="Disordered" evidence="5">
    <location>
        <begin position="20"/>
        <end position="78"/>
    </location>
</feature>
<evidence type="ECO:0000256" key="3">
    <source>
        <dbReference type="ARBA" id="ARBA00015281"/>
    </source>
</evidence>
<dbReference type="GeneID" id="79904368"/>
<keyword evidence="4" id="KW-0449">Lipoprotein</keyword>
<dbReference type="eggNOG" id="COG3134">
    <property type="taxonomic scope" value="Bacteria"/>
</dbReference>
<evidence type="ECO:0000313" key="9">
    <source>
        <dbReference type="Proteomes" id="UP000001494"/>
    </source>
</evidence>
<dbReference type="Pfam" id="PF05433">
    <property type="entry name" value="Rick_17kDa_Anti"/>
    <property type="match status" value="1"/>
</dbReference>
<gene>
    <name evidence="8" type="ordered locus">Zmob_0969</name>
</gene>
<evidence type="ECO:0000259" key="7">
    <source>
        <dbReference type="Pfam" id="PF05433"/>
    </source>
</evidence>
<sequence precursor="true">MKRLSFALALILMAPIAAVQAQPPGGSPPPNYYGDRDDGRGGNWDRGDRGGYRDGGRDGGYYRGGGRRGGYRDGRLGPNDRIYRGNDGRYYCHRSDGTTGTIIGALGGGLLGDVIAPGGSKTIGTLLGAGGGALIGRQIDRNKIRCR</sequence>
<reference evidence="8 9" key="1">
    <citation type="journal article" date="2011" name="J. Bacteriol.">
        <title>Genome sequence of the ethanol-producing Zymomonas mobilis subsp. mobilis lectotype strain ATCC 10988.</title>
        <authorList>
            <person name="Pappas K.M."/>
            <person name="Kouvelis V.N."/>
            <person name="Saunders E."/>
            <person name="Brettin T.S."/>
            <person name="Bruce D."/>
            <person name="Detter C."/>
            <person name="Balakireva M."/>
            <person name="Han C.S."/>
            <person name="Savvakis G."/>
            <person name="Kyrpides N.C."/>
            <person name="Typas M.A."/>
        </authorList>
    </citation>
    <scope>NUCLEOTIDE SEQUENCE [LARGE SCALE GENOMIC DNA]</scope>
    <source>
        <strain evidence="9">ATCC 10988 / DSM 424 / CCUG 17860 / LMG 404 / NCIMB 8938 / NRRL B-806 / ZM1</strain>
    </source>
</reference>
<comment type="subcellular location">
    <subcellularLocation>
        <location evidence="1">Cell outer membrane</location>
        <topology evidence="1">Lipid-anchor</topology>
    </subcellularLocation>
</comment>
<feature type="signal peptide" evidence="6">
    <location>
        <begin position="1"/>
        <end position="21"/>
    </location>
</feature>
<feature type="domain" description="Glycine zipper 2TM" evidence="7">
    <location>
        <begin position="100"/>
        <end position="139"/>
    </location>
</feature>
<evidence type="ECO:0000313" key="8">
    <source>
        <dbReference type="EMBL" id="AEH62804.1"/>
    </source>
</evidence>
<name>A0A0H3FYN2_ZYMMA</name>
<protein>
    <recommendedName>
        <fullName evidence="3">17 kDa surface antigen</fullName>
    </recommendedName>
</protein>
<feature type="compositionally biased region" description="Basic and acidic residues" evidence="5">
    <location>
        <begin position="34"/>
        <end position="57"/>
    </location>
</feature>
<feature type="compositionally biased region" description="Gly residues" evidence="5">
    <location>
        <begin position="58"/>
        <end position="68"/>
    </location>
</feature>